<dbReference type="EMBL" id="BAAAMU010000017">
    <property type="protein sequence ID" value="GAA1630862.1"/>
    <property type="molecule type" value="Genomic_DNA"/>
</dbReference>
<proteinExistence type="predicted"/>
<sequence>MPVPPHSRQVPPHSRPARPARLAVVLAVLSSLIGLAGVAPASADVYNSCTISRCSDARSARATWAGKGFPTSAGWYSWPDGYFL</sequence>
<accession>A0ABN2F739</accession>
<gene>
    <name evidence="1" type="ORF">GCM10009733_029540</name>
</gene>
<dbReference type="Proteomes" id="UP001500064">
    <property type="component" value="Unassembled WGS sequence"/>
</dbReference>
<reference evidence="1 2" key="1">
    <citation type="journal article" date="2019" name="Int. J. Syst. Evol. Microbiol.">
        <title>The Global Catalogue of Microorganisms (GCM) 10K type strain sequencing project: providing services to taxonomists for standard genome sequencing and annotation.</title>
        <authorList>
            <consortium name="The Broad Institute Genomics Platform"/>
            <consortium name="The Broad Institute Genome Sequencing Center for Infectious Disease"/>
            <person name="Wu L."/>
            <person name="Ma J."/>
        </authorList>
    </citation>
    <scope>NUCLEOTIDE SEQUENCE [LARGE SCALE GENOMIC DNA]</scope>
    <source>
        <strain evidence="1 2">JCM 13929</strain>
    </source>
</reference>
<keyword evidence="2" id="KW-1185">Reference proteome</keyword>
<comment type="caution">
    <text evidence="1">The sequence shown here is derived from an EMBL/GenBank/DDBJ whole genome shotgun (WGS) entry which is preliminary data.</text>
</comment>
<name>A0ABN2F739_9ACTN</name>
<evidence type="ECO:0000313" key="1">
    <source>
        <dbReference type="EMBL" id="GAA1630862.1"/>
    </source>
</evidence>
<dbReference type="RefSeq" id="WP_346105011.1">
    <property type="nucleotide sequence ID" value="NZ_BAAAMU010000017.1"/>
</dbReference>
<protein>
    <submittedName>
        <fullName evidence="1">Uncharacterized protein</fullName>
    </submittedName>
</protein>
<organism evidence="1 2">
    <name type="scientific">Nonomuraea maheshkhaliensis</name>
    <dbReference type="NCBI Taxonomy" id="419590"/>
    <lineage>
        <taxon>Bacteria</taxon>
        <taxon>Bacillati</taxon>
        <taxon>Actinomycetota</taxon>
        <taxon>Actinomycetes</taxon>
        <taxon>Streptosporangiales</taxon>
        <taxon>Streptosporangiaceae</taxon>
        <taxon>Nonomuraea</taxon>
    </lineage>
</organism>
<evidence type="ECO:0000313" key="2">
    <source>
        <dbReference type="Proteomes" id="UP001500064"/>
    </source>
</evidence>